<evidence type="ECO:0000256" key="15">
    <source>
        <dbReference type="PROSITE-ProRule" id="PRU00657"/>
    </source>
</evidence>
<dbReference type="Gene3D" id="3.40.50.300">
    <property type="entry name" value="P-loop containing nucleotide triphosphate hydrolases"/>
    <property type="match status" value="2"/>
</dbReference>
<dbReference type="Pfam" id="PF04851">
    <property type="entry name" value="ResIII"/>
    <property type="match status" value="1"/>
</dbReference>
<feature type="domain" description="RNase III" evidence="18">
    <location>
        <begin position="1358"/>
        <end position="1515"/>
    </location>
</feature>
<keyword evidence="12" id="KW-0943">RNA-mediated gene silencing</keyword>
<name>A0ABM0MVW0_SACKO</name>
<keyword evidence="11 15" id="KW-0694">RNA-binding</keyword>
<feature type="domain" description="Helicase ATP-binding" evidence="20">
    <location>
        <begin position="48"/>
        <end position="228"/>
    </location>
</feature>
<keyword evidence="9" id="KW-0067">ATP-binding</keyword>
<evidence type="ECO:0000313" key="23">
    <source>
        <dbReference type="Proteomes" id="UP000694865"/>
    </source>
</evidence>
<dbReference type="Pfam" id="PF00271">
    <property type="entry name" value="Helicase_C"/>
    <property type="match status" value="1"/>
</dbReference>
<dbReference type="SUPFAM" id="SSF69065">
    <property type="entry name" value="RNase III domain-like"/>
    <property type="match status" value="2"/>
</dbReference>
<keyword evidence="7" id="KW-0378">Hydrolase</keyword>
<feature type="compositionally biased region" description="Polar residues" evidence="16">
    <location>
        <begin position="413"/>
        <end position="424"/>
    </location>
</feature>
<dbReference type="InterPro" id="IPR000999">
    <property type="entry name" value="RNase_III_dom"/>
</dbReference>
<feature type="region of interest" description="Disordered" evidence="16">
    <location>
        <begin position="409"/>
        <end position="430"/>
    </location>
</feature>
<evidence type="ECO:0000259" key="22">
    <source>
        <dbReference type="PROSITE" id="PS51327"/>
    </source>
</evidence>
<comment type="cofactor">
    <cofactor evidence="2">
        <name>Mg(2+)</name>
        <dbReference type="ChEBI" id="CHEBI:18420"/>
    </cofactor>
</comment>
<dbReference type="PROSITE" id="PS50821">
    <property type="entry name" value="PAZ"/>
    <property type="match status" value="1"/>
</dbReference>
<sequence>MEEYDNMMETEAERPQDMDIQIETSEDLQLFHQKTIHNFTPRAYQVELLERALDKNTVVCLQTGSGKTFIAVMLIKELAHQIRTSYDNGDGGKMTFFLVNSVPLVSQQANVIRTHTDLTVGEYVDAMDVDLWKKDKWNQEFSKHQVLVMTCQIFLDLLLHGMISLSSVNLMIFDECHHAIGNHPYREIMKIYDVCPKTSYPRILGLTSSILNGKCDPTRLEKKLGELEMTMRGTAETATDSTLVGQYGARPKEVVIYCQAFQDENKLAEEINTILQNARMFLEDCSFTLEDNERDPRVIPKSVLLECQSTLSVLGPWCTNLACQVMIRELEKVEFHSTLGLSKLFIRFAMTTLRFIYMRCTEVFGSTQRVNLKYVTPKVLKLLEILKQFKPQPEENPPVEKQDCVEKNGILGNDSTADTPSDTNMELPPNNVLVDNKLASCNAVSNTEVSAVEDNSSVSAPAVNNSRITTQENNTPSGRKQQHKHKHLNHYGDQHIGTGLSSLCGIVFVQQRYTAVVLNQLLKDLSKQDPDLAYLSTSYITGRSIKSTLSVNPDMEYKKQEEVLRRFRRHETNLLVATSVVEEGVDVPKCNLVIRFDSMREYRSYVQSKGRARAPESFFIMMVYDEEKEAFIKDLKQYKFIDRILERICHGKESPAEEDIDAHMVDSLLPQYTPNKQEGGARVTMSSSIPLINRYCAKLPSDAFTHLTPKCKTVQLPNTDPHMYQSILYLPINSPLRQPVQGPPMKGKKFAEMAVALKTCELLHKAGELDENLLPVGKEVVPYEDRDMFEEEMDADGPRPGTTKRRQYYCKQVADSLQNGLPGINKPCYLYVIKMKLALPLPDILNTRGRKLYCPEDSEQGFGILISKKIPGIPSFPVYTRSGKVTVSMELASSGLRIPKDKVIQIRKFHKCIFSEVLRLEKPSMKFDPAKSLSKYYIVPLLSDIDLYGAEIQEIDWSFLELISQCSGDLDNPKPVKYTNNAPYTFDPAKYEDAVVTPTYRNFDQPQRYYVAEISELSPISKFPSTLYPTFAEYYFQRYALEVTTASQHLLDVDYMSSRLNLLTPRYLNHKGKALPVTSAQTKKEKQENLQNKQFLVPELCYIYPIPGSLWRKAVCLPSMLYRLNGLLIAVEVRDLVAQEAKVGIEKLSDDFKFDDLSFGWDEFEINKQAVGDIRDAAGDSDEIESTGTSDDDDEDFYDFSDAIEFQVGDETLQALNQLKMLPDGEEPIKTFNNIDHDSIENDSGWDDSVVDVQHLISFSGTSSRVAPVTIPAPAIDAKDDELDIDIFAQMDTFDFKAATGDFSKSLKHKAATEKISSERLGTIYENDYTEPLIPPDKLDDSTNDDELTTMPGPNPALILQALTMSNASDGFNLERLEMLGDSFLKQAVTTYLYCAYPGMHEGKLSYMRSKQVSNLNLYRLGKKHGLPSRMVVSLFDPPVNWLPPGYVVLPPEKRQPVRVESGFEIGYWGNCDTVENFKAEPDVPYDLHSEQSLSDKSVADCVESLIGCYLVSCGFRGTLLFMSWLGIKVLPSLKDEKNATSNSVGIVENGIQSTGNNTEEKMSREVTENDQPNSVGYGHLKPPNSPLFINVAHAEERLKHLLSGFESFEERIHYAFNDKAYLLQAFTHASYYHNTVTDCYQRLEFLGDAILDYLITKHLYDHHQHHSPGALTDLRSALVNNTIFASLAVKYDYHKYFKAIAPELFHVIDNFVKFQHATEETQGIDSQLNSNFSDDEDEEEDGEEREDIEVPKALGDVFESVAGAIYLDSNMSLDAVWRVYYTMMKPHIDKYSAKVPISPVRELLEMEPETARFGLPEKTMDGKTRVTVTVAGKGTYRGIGRNYRIAKSAAARRALRALKAQQEKAEKARAEAEVEALKSLKDEEAKDEEREEAEEDEDEESPQK</sequence>
<evidence type="ECO:0000256" key="5">
    <source>
        <dbReference type="ARBA" id="ARBA00022737"/>
    </source>
</evidence>
<evidence type="ECO:0000256" key="6">
    <source>
        <dbReference type="ARBA" id="ARBA00022741"/>
    </source>
</evidence>
<dbReference type="SMART" id="SM00535">
    <property type="entry name" value="RIBOc"/>
    <property type="match status" value="2"/>
</dbReference>
<dbReference type="InterPro" id="IPR003100">
    <property type="entry name" value="PAZ_dom"/>
</dbReference>
<evidence type="ECO:0000256" key="9">
    <source>
        <dbReference type="ARBA" id="ARBA00022840"/>
    </source>
</evidence>
<dbReference type="CDD" id="cd18034">
    <property type="entry name" value="DEXHc_dicer"/>
    <property type="match status" value="1"/>
</dbReference>
<evidence type="ECO:0000256" key="11">
    <source>
        <dbReference type="ARBA" id="ARBA00022884"/>
    </source>
</evidence>
<dbReference type="CDD" id="cd10843">
    <property type="entry name" value="DSRM_DICER"/>
    <property type="match status" value="1"/>
</dbReference>
<dbReference type="CDD" id="cd18802">
    <property type="entry name" value="SF2_C_dicer"/>
    <property type="match status" value="1"/>
</dbReference>
<dbReference type="PANTHER" id="PTHR14950:SF37">
    <property type="entry name" value="ENDORIBONUCLEASE DICER"/>
    <property type="match status" value="1"/>
</dbReference>
<dbReference type="Proteomes" id="UP000694865">
    <property type="component" value="Unplaced"/>
</dbReference>
<keyword evidence="23" id="KW-1185">Reference proteome</keyword>
<feature type="region of interest" description="Disordered" evidence="16">
    <location>
        <begin position="1863"/>
        <end position="1905"/>
    </location>
</feature>
<dbReference type="SUPFAM" id="SSF52540">
    <property type="entry name" value="P-loop containing nucleoside triphosphate hydrolases"/>
    <property type="match status" value="1"/>
</dbReference>
<feature type="compositionally biased region" description="Polar residues" evidence="16">
    <location>
        <begin position="467"/>
        <end position="479"/>
    </location>
</feature>
<evidence type="ECO:0000259" key="18">
    <source>
        <dbReference type="PROSITE" id="PS50142"/>
    </source>
</evidence>
<dbReference type="RefSeq" id="XP_006824151.1">
    <property type="nucleotide sequence ID" value="XM_006824088.1"/>
</dbReference>
<dbReference type="SMART" id="SM00487">
    <property type="entry name" value="DEXDc"/>
    <property type="match status" value="1"/>
</dbReference>
<evidence type="ECO:0000259" key="20">
    <source>
        <dbReference type="PROSITE" id="PS51192"/>
    </source>
</evidence>
<feature type="domain" description="Dicer dsRNA-binding fold" evidence="22">
    <location>
        <begin position="688"/>
        <end position="783"/>
    </location>
</feature>
<evidence type="ECO:0000256" key="12">
    <source>
        <dbReference type="ARBA" id="ARBA00023158"/>
    </source>
</evidence>
<evidence type="ECO:0000256" key="8">
    <source>
        <dbReference type="ARBA" id="ARBA00022806"/>
    </source>
</evidence>
<evidence type="ECO:0000256" key="2">
    <source>
        <dbReference type="ARBA" id="ARBA00001946"/>
    </source>
</evidence>
<evidence type="ECO:0000313" key="24">
    <source>
        <dbReference type="RefSeq" id="XP_006824151.1"/>
    </source>
</evidence>
<dbReference type="PANTHER" id="PTHR14950">
    <property type="entry name" value="DICER-RELATED"/>
    <property type="match status" value="1"/>
</dbReference>
<dbReference type="CDD" id="cd00593">
    <property type="entry name" value="RIBOc"/>
    <property type="match status" value="2"/>
</dbReference>
<dbReference type="InterPro" id="IPR048512">
    <property type="entry name" value="Dicer_platform"/>
</dbReference>
<feature type="domain" description="RNase III" evidence="18">
    <location>
        <begin position="1606"/>
        <end position="1771"/>
    </location>
</feature>
<evidence type="ECO:0000256" key="4">
    <source>
        <dbReference type="ARBA" id="ARBA00022723"/>
    </source>
</evidence>
<evidence type="ECO:0000259" key="21">
    <source>
        <dbReference type="PROSITE" id="PS51194"/>
    </source>
</evidence>
<dbReference type="InterPro" id="IPR006935">
    <property type="entry name" value="Helicase/UvrB_N"/>
</dbReference>
<dbReference type="PROSITE" id="PS51192">
    <property type="entry name" value="HELICASE_ATP_BIND_1"/>
    <property type="match status" value="1"/>
</dbReference>
<dbReference type="PROSITE" id="PS50137">
    <property type="entry name" value="DS_RBD"/>
    <property type="match status" value="1"/>
</dbReference>
<dbReference type="SMART" id="SM00358">
    <property type="entry name" value="DSRM"/>
    <property type="match status" value="1"/>
</dbReference>
<dbReference type="Pfam" id="PF03368">
    <property type="entry name" value="Dicer_dimer"/>
    <property type="match status" value="1"/>
</dbReference>
<gene>
    <name evidence="24" type="primary">LOC100369641</name>
</gene>
<dbReference type="InterPro" id="IPR048513">
    <property type="entry name" value="Dicer_PBD"/>
</dbReference>
<feature type="compositionally biased region" description="Acidic residues" evidence="16">
    <location>
        <begin position="1734"/>
        <end position="1748"/>
    </location>
</feature>
<feature type="domain" description="Helicase C-terminal" evidence="21">
    <location>
        <begin position="495"/>
        <end position="656"/>
    </location>
</feature>
<evidence type="ECO:0000256" key="10">
    <source>
        <dbReference type="ARBA" id="ARBA00022842"/>
    </source>
</evidence>
<feature type="compositionally biased region" description="Acidic residues" evidence="16">
    <location>
        <begin position="1890"/>
        <end position="1905"/>
    </location>
</feature>
<comment type="similarity">
    <text evidence="14 15">Belongs to the helicase family. Dicer subfamily.</text>
</comment>
<evidence type="ECO:0000256" key="3">
    <source>
        <dbReference type="ARBA" id="ARBA00022722"/>
    </source>
</evidence>
<feature type="compositionally biased region" description="Basic and acidic residues" evidence="16">
    <location>
        <begin position="1863"/>
        <end position="1889"/>
    </location>
</feature>
<dbReference type="CDD" id="cd15903">
    <property type="entry name" value="Dicer_PBD"/>
    <property type="match status" value="1"/>
</dbReference>
<keyword evidence="6" id="KW-0547">Nucleotide-binding</keyword>
<dbReference type="InterPro" id="IPR005034">
    <property type="entry name" value="Dicer_dimerisation"/>
</dbReference>
<evidence type="ECO:0000256" key="7">
    <source>
        <dbReference type="ARBA" id="ARBA00022801"/>
    </source>
</evidence>
<evidence type="ECO:0000256" key="14">
    <source>
        <dbReference type="ARBA" id="ARBA00035116"/>
    </source>
</evidence>
<dbReference type="SMART" id="SM00490">
    <property type="entry name" value="HELICc"/>
    <property type="match status" value="1"/>
</dbReference>
<organism evidence="23 24">
    <name type="scientific">Saccoglossus kowalevskii</name>
    <name type="common">Acorn worm</name>
    <dbReference type="NCBI Taxonomy" id="10224"/>
    <lineage>
        <taxon>Eukaryota</taxon>
        <taxon>Metazoa</taxon>
        <taxon>Hemichordata</taxon>
        <taxon>Enteropneusta</taxon>
        <taxon>Harrimaniidae</taxon>
        <taxon>Saccoglossus</taxon>
    </lineage>
</organism>
<accession>A0ABM0MVW0</accession>
<keyword evidence="4" id="KW-0479">Metal-binding</keyword>
<reference evidence="24" key="1">
    <citation type="submission" date="2025-08" db="UniProtKB">
        <authorList>
            <consortium name="RefSeq"/>
        </authorList>
    </citation>
    <scope>IDENTIFICATION</scope>
    <source>
        <tissue evidence="24">Testes</tissue>
    </source>
</reference>
<dbReference type="GeneID" id="100369641"/>
<evidence type="ECO:0000259" key="19">
    <source>
        <dbReference type="PROSITE" id="PS50821"/>
    </source>
</evidence>
<dbReference type="PROSITE" id="PS00517">
    <property type="entry name" value="RNASE_3_1"/>
    <property type="match status" value="1"/>
</dbReference>
<keyword evidence="8" id="KW-0347">Helicase</keyword>
<dbReference type="SUPFAM" id="SSF54768">
    <property type="entry name" value="dsRNA-binding domain-like"/>
    <property type="match status" value="1"/>
</dbReference>
<evidence type="ECO:0000256" key="1">
    <source>
        <dbReference type="ARBA" id="ARBA00001936"/>
    </source>
</evidence>
<feature type="compositionally biased region" description="Polar residues" evidence="16">
    <location>
        <begin position="1724"/>
        <end position="1733"/>
    </location>
</feature>
<feature type="domain" description="PAZ" evidence="19">
    <location>
        <begin position="955"/>
        <end position="1105"/>
    </location>
</feature>
<dbReference type="Gene3D" id="3.30.160.20">
    <property type="match status" value="1"/>
</dbReference>
<feature type="region of interest" description="Disordered" evidence="16">
    <location>
        <begin position="450"/>
        <end position="485"/>
    </location>
</feature>
<dbReference type="PROSITE" id="PS51194">
    <property type="entry name" value="HELICASE_CTER"/>
    <property type="match status" value="1"/>
</dbReference>
<dbReference type="PROSITE" id="PS51327">
    <property type="entry name" value="DICER_DSRBF"/>
    <property type="match status" value="1"/>
</dbReference>
<comment type="cofactor">
    <cofactor evidence="1">
        <name>Mn(2+)</name>
        <dbReference type="ChEBI" id="CHEBI:29035"/>
    </cofactor>
</comment>
<dbReference type="Gene3D" id="3.30.160.380">
    <property type="entry name" value="Dicer dimerisation domain"/>
    <property type="match status" value="1"/>
</dbReference>
<feature type="domain" description="DRBM" evidence="17">
    <location>
        <begin position="1796"/>
        <end position="1861"/>
    </location>
</feature>
<dbReference type="Pfam" id="PF20930">
    <property type="entry name" value="Dicer_PBD"/>
    <property type="match status" value="1"/>
</dbReference>
<feature type="compositionally biased region" description="Low complexity" evidence="16">
    <location>
        <begin position="455"/>
        <end position="466"/>
    </location>
</feature>
<dbReference type="InterPro" id="IPR027417">
    <property type="entry name" value="P-loop_NTPase"/>
</dbReference>
<dbReference type="Pfam" id="PF20932">
    <property type="entry name" value="Dicer_dsRBD"/>
    <property type="match status" value="1"/>
</dbReference>
<keyword evidence="10" id="KW-0460">Magnesium</keyword>
<proteinExistence type="inferred from homology"/>
<dbReference type="PROSITE" id="PS50142">
    <property type="entry name" value="RNASE_3_2"/>
    <property type="match status" value="2"/>
</dbReference>
<evidence type="ECO:0000259" key="17">
    <source>
        <dbReference type="PROSITE" id="PS50137"/>
    </source>
</evidence>
<dbReference type="InterPro" id="IPR044441">
    <property type="entry name" value="DICER_DSRM"/>
</dbReference>
<dbReference type="Gene3D" id="2.170.260.10">
    <property type="entry name" value="paz domain"/>
    <property type="match status" value="1"/>
</dbReference>
<dbReference type="InterPro" id="IPR014001">
    <property type="entry name" value="Helicase_ATP-bd"/>
</dbReference>
<keyword evidence="3" id="KW-0540">Nuclease</keyword>
<dbReference type="Pfam" id="PF02170">
    <property type="entry name" value="PAZ"/>
    <property type="match status" value="1"/>
</dbReference>
<dbReference type="Pfam" id="PF20931">
    <property type="entry name" value="Dicer_platform"/>
    <property type="match status" value="1"/>
</dbReference>
<feature type="region of interest" description="Disordered" evidence="16">
    <location>
        <begin position="1724"/>
        <end position="1748"/>
    </location>
</feature>
<dbReference type="SMART" id="SM00949">
    <property type="entry name" value="PAZ"/>
    <property type="match status" value="1"/>
</dbReference>
<protein>
    <submittedName>
        <fullName evidence="24">LOW QUALITY PROTEIN: endoribonuclease Dicer-like</fullName>
    </submittedName>
</protein>
<keyword evidence="5" id="KW-0677">Repeat</keyword>
<keyword evidence="13" id="KW-0464">Manganese</keyword>
<dbReference type="InterPro" id="IPR014720">
    <property type="entry name" value="dsRBD_dom"/>
</dbReference>
<dbReference type="InterPro" id="IPR036389">
    <property type="entry name" value="RNase_III_sf"/>
</dbReference>
<dbReference type="InterPro" id="IPR038248">
    <property type="entry name" value="Dicer_dimer_sf"/>
</dbReference>
<dbReference type="Gene3D" id="1.10.1520.10">
    <property type="entry name" value="Ribonuclease III domain"/>
    <property type="match status" value="2"/>
</dbReference>
<evidence type="ECO:0000256" key="13">
    <source>
        <dbReference type="ARBA" id="ARBA00023211"/>
    </source>
</evidence>
<dbReference type="Pfam" id="PF00636">
    <property type="entry name" value="Ribonuclease_3"/>
    <property type="match status" value="2"/>
</dbReference>
<dbReference type="InterPro" id="IPR001650">
    <property type="entry name" value="Helicase_C-like"/>
</dbReference>
<evidence type="ECO:0000256" key="16">
    <source>
        <dbReference type="SAM" id="MobiDB-lite"/>
    </source>
</evidence>